<feature type="region of interest" description="Disordered" evidence="1">
    <location>
        <begin position="206"/>
        <end position="225"/>
    </location>
</feature>
<accession>A0AAD6UFT6</accession>
<comment type="caution">
    <text evidence="2">The sequence shown here is derived from an EMBL/GenBank/DDBJ whole genome shotgun (WGS) entry which is preliminary data.</text>
</comment>
<dbReference type="Proteomes" id="UP001222325">
    <property type="component" value="Unassembled WGS sequence"/>
</dbReference>
<evidence type="ECO:0000313" key="2">
    <source>
        <dbReference type="EMBL" id="KAJ7099951.1"/>
    </source>
</evidence>
<dbReference type="EMBL" id="JARJCN010000006">
    <property type="protein sequence ID" value="KAJ7099951.1"/>
    <property type="molecule type" value="Genomic_DNA"/>
</dbReference>
<gene>
    <name evidence="2" type="ORF">B0H15DRAFT_944328</name>
</gene>
<evidence type="ECO:0000313" key="3">
    <source>
        <dbReference type="Proteomes" id="UP001222325"/>
    </source>
</evidence>
<dbReference type="AlphaFoldDB" id="A0AAD6UFT6"/>
<protein>
    <submittedName>
        <fullName evidence="2">Uncharacterized protein</fullName>
    </submittedName>
</protein>
<proteinExistence type="predicted"/>
<name>A0AAD6UFT6_9AGAR</name>
<organism evidence="2 3">
    <name type="scientific">Mycena belliarum</name>
    <dbReference type="NCBI Taxonomy" id="1033014"/>
    <lineage>
        <taxon>Eukaryota</taxon>
        <taxon>Fungi</taxon>
        <taxon>Dikarya</taxon>
        <taxon>Basidiomycota</taxon>
        <taxon>Agaricomycotina</taxon>
        <taxon>Agaricomycetes</taxon>
        <taxon>Agaricomycetidae</taxon>
        <taxon>Agaricales</taxon>
        <taxon>Marasmiineae</taxon>
        <taxon>Mycenaceae</taxon>
        <taxon>Mycena</taxon>
    </lineage>
</organism>
<reference evidence="2" key="1">
    <citation type="submission" date="2023-03" db="EMBL/GenBank/DDBJ databases">
        <title>Massive genome expansion in bonnet fungi (Mycena s.s.) driven by repeated elements and novel gene families across ecological guilds.</title>
        <authorList>
            <consortium name="Lawrence Berkeley National Laboratory"/>
            <person name="Harder C.B."/>
            <person name="Miyauchi S."/>
            <person name="Viragh M."/>
            <person name="Kuo A."/>
            <person name="Thoen E."/>
            <person name="Andreopoulos B."/>
            <person name="Lu D."/>
            <person name="Skrede I."/>
            <person name="Drula E."/>
            <person name="Henrissat B."/>
            <person name="Morin E."/>
            <person name="Kohler A."/>
            <person name="Barry K."/>
            <person name="LaButti K."/>
            <person name="Morin E."/>
            <person name="Salamov A."/>
            <person name="Lipzen A."/>
            <person name="Mereny Z."/>
            <person name="Hegedus B."/>
            <person name="Baldrian P."/>
            <person name="Stursova M."/>
            <person name="Weitz H."/>
            <person name="Taylor A."/>
            <person name="Grigoriev I.V."/>
            <person name="Nagy L.G."/>
            <person name="Martin F."/>
            <person name="Kauserud H."/>
        </authorList>
    </citation>
    <scope>NUCLEOTIDE SEQUENCE</scope>
    <source>
        <strain evidence="2">CBHHK173m</strain>
    </source>
</reference>
<feature type="region of interest" description="Disordered" evidence="1">
    <location>
        <begin position="91"/>
        <end position="169"/>
    </location>
</feature>
<evidence type="ECO:0000256" key="1">
    <source>
        <dbReference type="SAM" id="MobiDB-lite"/>
    </source>
</evidence>
<keyword evidence="3" id="KW-1185">Reference proteome</keyword>
<feature type="region of interest" description="Disordered" evidence="1">
    <location>
        <begin position="1"/>
        <end position="77"/>
    </location>
</feature>
<sequence length="236" mass="25206">MVKDPQVKDTTLALSMGPSGTERNSPPAGQRCTATLVAPSSRAVTARKAGSHAARTLGAGKRHDRNTARSHQQPRLRMRSYLRLLGAHRRAYPHTGPRRSPACERIVHSSPRSALTPRTSSAQWPASPERNRSPPNPGARPLLASSPRTNVARGCPRRRVSPPPTTPRTRGAAIAVVVVRIATVATVPAARLESLHRAIAAAGVQPHSRQGHHHPQADVVPETVGPCAPLTSGRQM</sequence>
<feature type="compositionally biased region" description="Polar residues" evidence="1">
    <location>
        <begin position="110"/>
        <end position="124"/>
    </location>
</feature>